<evidence type="ECO:0000256" key="7">
    <source>
        <dbReference type="ARBA" id="ARBA00022927"/>
    </source>
</evidence>
<keyword evidence="2" id="KW-1003">Cell membrane</keyword>
<keyword evidence="15" id="KW-1185">Reference proteome</keyword>
<evidence type="ECO:0000256" key="4">
    <source>
        <dbReference type="ARBA" id="ARBA00022519"/>
    </source>
</evidence>
<keyword evidence="8" id="KW-1278">Translocase</keyword>
<feature type="domain" description="SecA family profile" evidence="13">
    <location>
        <begin position="2016"/>
        <end position="2652"/>
    </location>
</feature>
<dbReference type="InterPro" id="IPR000185">
    <property type="entry name" value="SecA"/>
</dbReference>
<dbReference type="RefSeq" id="WP_400188735.1">
    <property type="nucleotide sequence ID" value="NZ_JBGORX010000010.1"/>
</dbReference>
<accession>A0ABW8DEI1</accession>
<keyword evidence="9" id="KW-0811">Translocation</keyword>
<dbReference type="PROSITE" id="PS51196">
    <property type="entry name" value="SECA_MOTOR_DEAD"/>
    <property type="match status" value="1"/>
</dbReference>
<dbReference type="InterPro" id="IPR044722">
    <property type="entry name" value="SecA_SF2_C"/>
</dbReference>
<evidence type="ECO:0000256" key="11">
    <source>
        <dbReference type="SAM" id="MobiDB-lite"/>
    </source>
</evidence>
<protein>
    <recommendedName>
        <fullName evidence="16">Protein translocase subunit SecA</fullName>
    </recommendedName>
</protein>
<evidence type="ECO:0000259" key="12">
    <source>
        <dbReference type="PROSITE" id="PS51194"/>
    </source>
</evidence>
<keyword evidence="10" id="KW-0472">Membrane</keyword>
<organism evidence="14 15">
    <name type="scientific">Legionella lytica</name>
    <dbReference type="NCBI Taxonomy" id="96232"/>
    <lineage>
        <taxon>Bacteria</taxon>
        <taxon>Pseudomonadati</taxon>
        <taxon>Pseudomonadota</taxon>
        <taxon>Gammaproteobacteria</taxon>
        <taxon>Legionellales</taxon>
        <taxon>Legionellaceae</taxon>
        <taxon>Legionella</taxon>
    </lineage>
</organism>
<keyword evidence="4" id="KW-0997">Cell inner membrane</keyword>
<evidence type="ECO:0000256" key="3">
    <source>
        <dbReference type="ARBA" id="ARBA00022490"/>
    </source>
</evidence>
<keyword evidence="5" id="KW-0547">Nucleotide-binding</keyword>
<dbReference type="InterPro" id="IPR011115">
    <property type="entry name" value="SecA_DEAD"/>
</dbReference>
<evidence type="ECO:0000313" key="14">
    <source>
        <dbReference type="EMBL" id="MFJ1269920.1"/>
    </source>
</evidence>
<dbReference type="Pfam" id="PF21090">
    <property type="entry name" value="P-loop_SecA"/>
    <property type="match status" value="1"/>
</dbReference>
<feature type="domain" description="Helicase C-terminal" evidence="12">
    <location>
        <begin position="2495"/>
        <end position="2651"/>
    </location>
</feature>
<dbReference type="InterPro" id="IPR014018">
    <property type="entry name" value="SecA_motor_DEAD"/>
</dbReference>
<dbReference type="PANTHER" id="PTHR30612">
    <property type="entry name" value="SECA INNER MEMBRANE COMPONENT OF SEC PROTEIN SECRETION SYSTEM"/>
    <property type="match status" value="1"/>
</dbReference>
<dbReference type="PROSITE" id="PS51194">
    <property type="entry name" value="HELICASE_CTER"/>
    <property type="match status" value="1"/>
</dbReference>
<dbReference type="EMBL" id="JBGORX010000010">
    <property type="protein sequence ID" value="MFJ1269920.1"/>
    <property type="molecule type" value="Genomic_DNA"/>
</dbReference>
<evidence type="ECO:0000256" key="2">
    <source>
        <dbReference type="ARBA" id="ARBA00022475"/>
    </source>
</evidence>
<dbReference type="PANTHER" id="PTHR30612:SF0">
    <property type="entry name" value="CHLOROPLAST PROTEIN-TRANSPORTING ATPASE"/>
    <property type="match status" value="1"/>
</dbReference>
<comment type="caution">
    <text evidence="14">The sequence shown here is derived from an EMBL/GenBank/DDBJ whole genome shotgun (WGS) entry which is preliminary data.</text>
</comment>
<keyword evidence="7" id="KW-0653">Protein transport</keyword>
<evidence type="ECO:0000256" key="10">
    <source>
        <dbReference type="ARBA" id="ARBA00023136"/>
    </source>
</evidence>
<evidence type="ECO:0000313" key="15">
    <source>
        <dbReference type="Proteomes" id="UP001615550"/>
    </source>
</evidence>
<dbReference type="Proteomes" id="UP001615550">
    <property type="component" value="Unassembled WGS sequence"/>
</dbReference>
<dbReference type="SUPFAM" id="SSF52540">
    <property type="entry name" value="P-loop containing nucleoside triphosphate hydrolases"/>
    <property type="match status" value="2"/>
</dbReference>
<evidence type="ECO:0000256" key="1">
    <source>
        <dbReference type="ARBA" id="ARBA00022448"/>
    </source>
</evidence>
<evidence type="ECO:0008006" key="16">
    <source>
        <dbReference type="Google" id="ProtNLM"/>
    </source>
</evidence>
<dbReference type="Gene3D" id="3.40.50.300">
    <property type="entry name" value="P-loop containing nucleotide triphosphate hydrolases"/>
    <property type="match status" value="2"/>
</dbReference>
<keyword evidence="1" id="KW-0813">Transport</keyword>
<name>A0ABW8DEI1_9GAMM</name>
<gene>
    <name evidence="14" type="ORF">ACD661_15280</name>
</gene>
<dbReference type="InterPro" id="IPR027417">
    <property type="entry name" value="P-loop_NTPase"/>
</dbReference>
<feature type="region of interest" description="Disordered" evidence="11">
    <location>
        <begin position="2917"/>
        <end position="2960"/>
    </location>
</feature>
<proteinExistence type="predicted"/>
<keyword evidence="6" id="KW-0067">ATP-binding</keyword>
<evidence type="ECO:0000256" key="5">
    <source>
        <dbReference type="ARBA" id="ARBA00022741"/>
    </source>
</evidence>
<evidence type="ECO:0000256" key="9">
    <source>
        <dbReference type="ARBA" id="ARBA00023010"/>
    </source>
</evidence>
<sequence length="2960" mass="332465">MAQIEQGVIDKLWSLHKIDLGLNPDVSDFSKNAFKQACQFIEDNLPNHFDWDEIDQSNINEHDELRSLLASCLPIVASEEEGKELQFDEVGARVAIVPIQQKLDDAKPIYLVRDVNAAGIQEKYLKSQLGSHESLTTLDVKRFILNTGMADKIHVANFSAQDMGVILCNERKKHANDTEPYSIPLMVNLNGQTEGGTSKWVSVVINVDPLSKNVNYKMTSEETVTEAQKKEVENALRFNVAVPPNQNYSAFPEAPVISGDVTTIKDKTGKGSGGYAILHHLYQDEAVANEVVANPKAARFAKLDHSLRAIRNDVYEIQLSAIKLDPDLASILNGQMQKNFHNGLIQPEALSQLFSYDHSPREVLAQHPLVAAKLSELQILHSKINFPGQKVDADFPLSGSDYQLFLLLVNEKFKSTGIDKTLDEMVVQGDSAALEGLIAYNNTNNPLPFKTLTLDLTDVDLSDEKTQERFLFNLKSMLLTMSDSGLPALKFVDSNNQLSTNAIKEIAEFVQGRHVAIDISLPESYKSSPEQRAIDEETSDYIRKRNIDSLDKTIIIPDDDGSLVKQVRKREKLGKQSLSVDVELQQEQQVEVAVETSTEQSAEVGDPGSPGDPVIYTLAKFKSALQGGQLDKSSKSYLVSSSDASVDRLWGTWFGHLSADESKNSRLGLSKAACEELLLHHEQFKYGLDLENMPPGFSMKNQGYNSFIDFDPNLKLISEYDPLQVQPKREPKEVAITHAQLTDWLAVSKGHPIEKAWDELNQGTYNKNAAQLFRQYLPQMLLLDASQQNKLFELSFDKNGEFNTEKFQFLLDNSSKLRTVFEVNIQDANASSVVNELFEADVSTAKGFINNYAETQVDFAHHLLKQLVSADPQAKEKIEQIIAKAPEINLNGLLQVYVQGGGKGIDALNRLIDEDPALFNQLNKDVFAKNNSYMPLLDTKHQDAMLAIKGFTGSDRVWFETLLQQHCKAQAPVNLIDMVNAFKQFKEELKDIQTPDGVSLVLPDQCNLKNVKSLPVALSRIIEVMSLVKEANRIAQWDNIASLDFSSNGAIKVMSANRSWAFVTPEMQVNVEHELRDAKTALTAKDYKAPRAWDSIGFVSEDLVERYYRYVAAQGKDGQLPLEFYRHAQQKIDSATKFLPEDKERLYILAASSTTNSNTGTIKSLEEAKKDFDTLFDMLIKTPLPSVVPENAKNMFRSLLLTQLTDLESAPPLPVVTRMILLISTCYATWNPATLIENDRKLAEAYGSLKDIVAKYKDYNETCVYEGMKDYSDADYKKGTLFFEHVATLKAVEEKFVSDPSVGRAVAMDLVRLISSFKLGADDFEKLRTEIFQNDLNSEARGRQKELYIMLRKFSAQDKKAVNGDDFLALCHAVRNSTDEVMDVVKAFRFKNGSSPAAYLPEEFVENYGKKGIPYDVEKLIASRFNESQQNQIKKMLLQFSGPTDNGQYKAIVEKIIGICEPLSRSETNIFISKLTSSQGLFTNVQPLDDTKNSFVRLLDYIRKNNAADNFINLVAAERNLLRSTPDERVNEFFVEVKPGQQAVANLDEKAILYLETILPAIKDFKNPNISQVDITPRILDVLLKTPTEQLTSVSAVARAETPYLNQQQAELQAILKNLEPKKEVGSDKLKELMAGFKNQIDFSAQIESINDFIENSGIEDTTVLQSYKEKLEEINERELSAEDAAALAQNPAFLTLAVYLVSPESMSAEEKELFEKRYKDKLTALIEKHPSLALNKELINNLLFNSKFLNELGKGEALEAAKSPDLLEDDAKLAVFVEALDKDLKGIATFRDQTKDAHKELAKQQKELGTYPKVFELLYQKIDKIAGENPNSKKQFLDLFDRHLQNYSPEKNGELLNFLNDFVEILGKSFEKTADKNIVLSLCLQFNSDSDGELTPEQLVKLLETVNELPDEHQSIVLKASVALINNEKEYNFKEFKQLCDMVKDSPKFAETLVKLYEKAPFPDCMQAMQMHKIAKGTGDRYDATMAEMVTNFGKHPCQRDPRNGFKPEHAEKQLAKFNIDGHPPTSKDMAEGKVYFQKFHQITMDMREKSIDELLSVLQSYKGKDPKTADYDTLVAAAAELLHRSKGQDGNSMEINTTQYMAILTSMKTPGHVTSQIGTGEGKSRIMMISLACQYAMGNTVDFVTSDAQLATRDYVDFQAYFELIGAKTSMIFAGSDPSQYQKGGINFSDPSNLSLFRNKARSLGQGDLVIDSDPKKRALLLDEADKTYFDVADTRFNFSKEGDESIQGMQWAYPLLTDYFAQESFDLKPPIDGKDKMSPMELYYADIDVSREKFIQFASGHCTATQLMRLKALSNAQIEQWQVSAVTASQLKFKEDFVIEPDTLISTPNGPKISSEGQLLFGNRVSKSSKFSFGVHQCLHARLNLARQNPNRESDPLLRDELAKCEQAFYVPDEKQIVYSTTSKNLLDDYDEGTLKAVTGTAGSILEREEARAFYGEGTTKMQFIDVPRDKGLNRRDNAIQLTKDEKKQFQVLVQQIKEARAKNQPILIIAENDEESLKLFEKLSKVFKEDLQHVHSQLSLKDEKSRVDIAGRPGQITVSTDMIGRGTDIALRDAAKTNGLNVMVTFLPRIRDWEQIIGRAGRFGAKGDSSLVVDKERLKKQLGRGALGSEYYRNAEAYIEREQAIMDRNKQCERLIKNSVGDFRKTITDNFFEDMLRNAEPAKQKQLTPAWTAFFDKSDKTWNEQWPRIQKELQEDTIDLDKVQACLDEYKESVQKAWVVLQSSVKDVNADYAKKLNADVPKLELNETTKKLITDFDINKYSAANNIVYDHYSPGHDGRSVKYSHWSIPVVATLKGLANLIPFVHFEDARKPFADLRSWASGTGKVFPDAASIAEGIGKFFGKIGSGIASIFKGKKNEAEGEILHKSEENGSYRKLFETGILDTDAVAHHQAESAHKGELDEELAQEQHFEATNADVEVSPNSEEPEEEQRIGVKL</sequence>
<keyword evidence="3" id="KW-0963">Cytoplasm</keyword>
<reference evidence="14 15" key="1">
    <citation type="submission" date="2024-08" db="EMBL/GenBank/DDBJ databases">
        <title>Draft Genome Sequence of Legionella lytica strain DSB2004, Isolated From a Fire Sprinkler System.</title>
        <authorList>
            <person name="Everhart A.D."/>
            <person name="Kidane D.T."/>
            <person name="Farone A.L."/>
            <person name="Farone M.B."/>
        </authorList>
    </citation>
    <scope>NUCLEOTIDE SEQUENCE [LARGE SCALE GENOMIC DNA]</scope>
    <source>
        <strain evidence="14 15">DSB2004</strain>
    </source>
</reference>
<evidence type="ECO:0000259" key="13">
    <source>
        <dbReference type="PROSITE" id="PS51196"/>
    </source>
</evidence>
<dbReference type="Pfam" id="PF07517">
    <property type="entry name" value="SecA_DEAD"/>
    <property type="match status" value="1"/>
</dbReference>
<dbReference type="InterPro" id="IPR001650">
    <property type="entry name" value="Helicase_C-like"/>
</dbReference>
<evidence type="ECO:0000256" key="8">
    <source>
        <dbReference type="ARBA" id="ARBA00022967"/>
    </source>
</evidence>
<evidence type="ECO:0000256" key="6">
    <source>
        <dbReference type="ARBA" id="ARBA00022840"/>
    </source>
</evidence>